<protein>
    <submittedName>
        <fullName evidence="1">Uncharacterized protein</fullName>
    </submittedName>
</protein>
<comment type="caution">
    <text evidence="1">The sequence shown here is derived from an EMBL/GenBank/DDBJ whole genome shotgun (WGS) entry which is preliminary data.</text>
</comment>
<name>A0A9N7YF84_PLEPL</name>
<feature type="non-terminal residue" evidence="1">
    <location>
        <position position="1"/>
    </location>
</feature>
<organism evidence="1 2">
    <name type="scientific">Pleuronectes platessa</name>
    <name type="common">European plaice</name>
    <dbReference type="NCBI Taxonomy" id="8262"/>
    <lineage>
        <taxon>Eukaryota</taxon>
        <taxon>Metazoa</taxon>
        <taxon>Chordata</taxon>
        <taxon>Craniata</taxon>
        <taxon>Vertebrata</taxon>
        <taxon>Euteleostomi</taxon>
        <taxon>Actinopterygii</taxon>
        <taxon>Neopterygii</taxon>
        <taxon>Teleostei</taxon>
        <taxon>Neoteleostei</taxon>
        <taxon>Acanthomorphata</taxon>
        <taxon>Carangaria</taxon>
        <taxon>Pleuronectiformes</taxon>
        <taxon>Pleuronectoidei</taxon>
        <taxon>Pleuronectidae</taxon>
        <taxon>Pleuronectes</taxon>
    </lineage>
</organism>
<accession>A0A9N7YF84</accession>
<dbReference type="Proteomes" id="UP001153269">
    <property type="component" value="Unassembled WGS sequence"/>
</dbReference>
<dbReference type="AlphaFoldDB" id="A0A9N7YF84"/>
<reference evidence="1" key="1">
    <citation type="submission" date="2020-03" db="EMBL/GenBank/DDBJ databases">
        <authorList>
            <person name="Weist P."/>
        </authorList>
    </citation>
    <scope>NUCLEOTIDE SEQUENCE</scope>
</reference>
<proteinExistence type="predicted"/>
<gene>
    <name evidence="1" type="ORF">PLEPLA_LOCUS9978</name>
</gene>
<evidence type="ECO:0000313" key="2">
    <source>
        <dbReference type="Proteomes" id="UP001153269"/>
    </source>
</evidence>
<dbReference type="EMBL" id="CADEAL010000559">
    <property type="protein sequence ID" value="CAB1422089.1"/>
    <property type="molecule type" value="Genomic_DNA"/>
</dbReference>
<evidence type="ECO:0000313" key="1">
    <source>
        <dbReference type="EMBL" id="CAB1422089.1"/>
    </source>
</evidence>
<sequence>PYDCARVGNVKALAQRLNLSLSIQRTCVLGPLSVKLASGCGASLLLQPVLLVNMTAATALVAACRGFSDSFRSVMQLFLLFEKGHAAAPALDNVANLVRGGPLFRGVAAPAHTAFAIDDPAQINPCRHVIRDYRLCSIMRFTESWLTTTPNTVTALDGFQLIRTDRTVESGLEERRRAGNGTGLAPFLFTIYTADFPYHSPSCHLQKLSDKDN</sequence>
<keyword evidence="2" id="KW-1185">Reference proteome</keyword>